<accession>A0A5J4TVR2</accession>
<organism evidence="2 3">
    <name type="scientific">Streblomastix strix</name>
    <dbReference type="NCBI Taxonomy" id="222440"/>
    <lineage>
        <taxon>Eukaryota</taxon>
        <taxon>Metamonada</taxon>
        <taxon>Preaxostyla</taxon>
        <taxon>Oxymonadida</taxon>
        <taxon>Streblomastigidae</taxon>
        <taxon>Streblomastix</taxon>
    </lineage>
</organism>
<dbReference type="AlphaFoldDB" id="A0A5J4TVR2"/>
<proteinExistence type="predicted"/>
<evidence type="ECO:0000313" key="3">
    <source>
        <dbReference type="Proteomes" id="UP000324800"/>
    </source>
</evidence>
<feature type="compositionally biased region" description="Basic and acidic residues" evidence="1">
    <location>
        <begin position="153"/>
        <end position="178"/>
    </location>
</feature>
<evidence type="ECO:0000256" key="1">
    <source>
        <dbReference type="SAM" id="MobiDB-lite"/>
    </source>
</evidence>
<gene>
    <name evidence="2" type="ORF">EZS28_042502</name>
</gene>
<dbReference type="EMBL" id="SNRW01024822">
    <property type="protein sequence ID" value="KAA6361972.1"/>
    <property type="molecule type" value="Genomic_DNA"/>
</dbReference>
<feature type="region of interest" description="Disordered" evidence="1">
    <location>
        <begin position="121"/>
        <end position="218"/>
    </location>
</feature>
<sequence length="218" mass="24399">MLVSVWFQMALLYMCSDCSGTRMLGMVITLFGLLDGEMRRRGLVKCPNPQFPVVPSISLYILLFLSDISLFSLSVSRFSRSLSSLPSYFSFYSGQPPLITKPPELDQVKGKVVVPKQKIQQVNEHDTRSKTVQLKSISNKSLGSPEARSNSDTPHHFTPLKEQRKKADVAPVTEDKFVKHSKGNKTSAGSKKQKQGFNYESQIEIEPDSETDQPDQLA</sequence>
<evidence type="ECO:0000313" key="2">
    <source>
        <dbReference type="EMBL" id="KAA6361972.1"/>
    </source>
</evidence>
<reference evidence="2 3" key="1">
    <citation type="submission" date="2019-03" db="EMBL/GenBank/DDBJ databases">
        <title>Single cell metagenomics reveals metabolic interactions within the superorganism composed of flagellate Streblomastix strix and complex community of Bacteroidetes bacteria on its surface.</title>
        <authorList>
            <person name="Treitli S.C."/>
            <person name="Kolisko M."/>
            <person name="Husnik F."/>
            <person name="Keeling P."/>
            <person name="Hampl V."/>
        </authorList>
    </citation>
    <scope>NUCLEOTIDE SEQUENCE [LARGE SCALE GENOMIC DNA]</scope>
    <source>
        <strain evidence="2">ST1C</strain>
    </source>
</reference>
<feature type="compositionally biased region" description="Acidic residues" evidence="1">
    <location>
        <begin position="203"/>
        <end position="218"/>
    </location>
</feature>
<feature type="compositionally biased region" description="Polar residues" evidence="1">
    <location>
        <begin position="130"/>
        <end position="152"/>
    </location>
</feature>
<protein>
    <submittedName>
        <fullName evidence="2">Uncharacterized protein</fullName>
    </submittedName>
</protein>
<dbReference type="Proteomes" id="UP000324800">
    <property type="component" value="Unassembled WGS sequence"/>
</dbReference>
<feature type="compositionally biased region" description="Polar residues" evidence="1">
    <location>
        <begin position="184"/>
        <end position="201"/>
    </location>
</feature>
<comment type="caution">
    <text evidence="2">The sequence shown here is derived from an EMBL/GenBank/DDBJ whole genome shotgun (WGS) entry which is preliminary data.</text>
</comment>
<name>A0A5J4TVR2_9EUKA</name>